<dbReference type="InterPro" id="IPR009061">
    <property type="entry name" value="DNA-bd_dom_put_sf"/>
</dbReference>
<name>A0A1G9Z4Q2_9FIRM</name>
<keyword evidence="1 3" id="KW-0238">DNA-binding</keyword>
<feature type="domain" description="HTH merR-type" evidence="2">
    <location>
        <begin position="2"/>
        <end position="71"/>
    </location>
</feature>
<dbReference type="OrthoDB" id="9773308at2"/>
<dbReference type="AlphaFoldDB" id="A0A1G9Z4Q2"/>
<dbReference type="PROSITE" id="PS50937">
    <property type="entry name" value="HTH_MERR_2"/>
    <property type="match status" value="1"/>
</dbReference>
<dbReference type="SUPFAM" id="SSF46955">
    <property type="entry name" value="Putative DNA-binding domain"/>
    <property type="match status" value="1"/>
</dbReference>
<dbReference type="InterPro" id="IPR000551">
    <property type="entry name" value="MerR-type_HTH_dom"/>
</dbReference>
<reference evidence="3 4" key="1">
    <citation type="submission" date="2016-10" db="EMBL/GenBank/DDBJ databases">
        <authorList>
            <person name="de Groot N.N."/>
        </authorList>
    </citation>
    <scope>NUCLEOTIDE SEQUENCE [LARGE SCALE GENOMIC DNA]</scope>
    <source>
        <strain evidence="3 4">DSM 1736</strain>
    </source>
</reference>
<dbReference type="STRING" id="146817.SAMN04488502_11345"/>
<dbReference type="GO" id="GO:0003677">
    <property type="term" value="F:DNA binding"/>
    <property type="evidence" value="ECO:0007669"/>
    <property type="project" value="UniProtKB-KW"/>
</dbReference>
<dbReference type="Pfam" id="PF13411">
    <property type="entry name" value="MerR_1"/>
    <property type="match status" value="1"/>
</dbReference>
<dbReference type="Gene3D" id="1.10.1660.10">
    <property type="match status" value="1"/>
</dbReference>
<protein>
    <submittedName>
        <fullName evidence="3">DNA-binding transcriptional regulator, MerR family</fullName>
    </submittedName>
</protein>
<dbReference type="GO" id="GO:0003700">
    <property type="term" value="F:DNA-binding transcription factor activity"/>
    <property type="evidence" value="ECO:0007669"/>
    <property type="project" value="InterPro"/>
</dbReference>
<dbReference type="CDD" id="cd01109">
    <property type="entry name" value="HTH_YyaN"/>
    <property type="match status" value="1"/>
</dbReference>
<evidence type="ECO:0000256" key="1">
    <source>
        <dbReference type="ARBA" id="ARBA00023125"/>
    </source>
</evidence>
<organism evidence="3 4">
    <name type="scientific">Dendrosporobacter quercicolus</name>
    <dbReference type="NCBI Taxonomy" id="146817"/>
    <lineage>
        <taxon>Bacteria</taxon>
        <taxon>Bacillati</taxon>
        <taxon>Bacillota</taxon>
        <taxon>Negativicutes</taxon>
        <taxon>Selenomonadales</taxon>
        <taxon>Sporomusaceae</taxon>
        <taxon>Dendrosporobacter</taxon>
    </lineage>
</organism>
<keyword evidence="4" id="KW-1185">Reference proteome</keyword>
<evidence type="ECO:0000313" key="3">
    <source>
        <dbReference type="EMBL" id="SDN16488.1"/>
    </source>
</evidence>
<evidence type="ECO:0000313" key="4">
    <source>
        <dbReference type="Proteomes" id="UP000214880"/>
    </source>
</evidence>
<dbReference type="EMBL" id="FNHB01000013">
    <property type="protein sequence ID" value="SDN16488.1"/>
    <property type="molecule type" value="Genomic_DNA"/>
</dbReference>
<dbReference type="InterPro" id="IPR047057">
    <property type="entry name" value="MerR_fam"/>
</dbReference>
<dbReference type="PANTHER" id="PTHR30204:SF82">
    <property type="entry name" value="TRANSCRIPTIONAL REGULATOR, MERR FAMILY"/>
    <property type="match status" value="1"/>
</dbReference>
<accession>A0A1G9Z4Q2</accession>
<dbReference type="SMART" id="SM00422">
    <property type="entry name" value="HTH_MERR"/>
    <property type="match status" value="1"/>
</dbReference>
<dbReference type="Proteomes" id="UP000214880">
    <property type="component" value="Unassembled WGS sequence"/>
</dbReference>
<dbReference type="PANTHER" id="PTHR30204">
    <property type="entry name" value="REDOX-CYCLING DRUG-SENSING TRANSCRIPTIONAL ACTIVATOR SOXR"/>
    <property type="match status" value="1"/>
</dbReference>
<sequence>MAYTIKQAAEKTNLSAHTLRYYDKEGLLPFVERSNSGFRRFTDSDLEWLSVICCLKATGMAVKQIKVYIDLCMRGDETIEARRQIFTEHRHNVVRQIKDLQKHLTKVDFKLQHYDEICARRLFDNSLPKERIGIITDDQE</sequence>
<evidence type="ECO:0000259" key="2">
    <source>
        <dbReference type="PROSITE" id="PS50937"/>
    </source>
</evidence>
<dbReference type="RefSeq" id="WP_092074841.1">
    <property type="nucleotide sequence ID" value="NZ_FNHB01000013.1"/>
</dbReference>
<proteinExistence type="predicted"/>
<gene>
    <name evidence="3" type="ORF">SAMN04488502_11345</name>
</gene>